<keyword evidence="1" id="KW-0472">Membrane</keyword>
<keyword evidence="1" id="KW-0812">Transmembrane</keyword>
<comment type="caution">
    <text evidence="2">The sequence shown here is derived from an EMBL/GenBank/DDBJ whole genome shotgun (WGS) entry which is preliminary data.</text>
</comment>
<name>A0A2M9EY78_9BACL</name>
<sequence>MKAIHFIIGVLIIALGFFFFSITVEGDFLKNFSYKLLGFAIVVGGAFYLKKVARFGRQKES</sequence>
<evidence type="ECO:0000256" key="1">
    <source>
        <dbReference type="SAM" id="Phobius"/>
    </source>
</evidence>
<dbReference type="RefSeq" id="WP_100353938.1">
    <property type="nucleotide sequence ID" value="NZ_PCGR01000003.1"/>
</dbReference>
<dbReference type="Proteomes" id="UP000228680">
    <property type="component" value="Unassembled WGS sequence"/>
</dbReference>
<dbReference type="OrthoDB" id="2991473at2"/>
<evidence type="ECO:0000313" key="3">
    <source>
        <dbReference type="Proteomes" id="UP000228680"/>
    </source>
</evidence>
<feature type="transmembrane region" description="Helical" evidence="1">
    <location>
        <begin position="7"/>
        <end position="26"/>
    </location>
</feature>
<accession>A0A2M9EY78</accession>
<organism evidence="2 3">
    <name type="scientific">Chryseomicrobium excrementi</name>
    <dbReference type="NCBI Taxonomy" id="2041346"/>
    <lineage>
        <taxon>Bacteria</taxon>
        <taxon>Bacillati</taxon>
        <taxon>Bacillota</taxon>
        <taxon>Bacilli</taxon>
        <taxon>Bacillales</taxon>
        <taxon>Caryophanaceae</taxon>
        <taxon>Chryseomicrobium</taxon>
    </lineage>
</organism>
<feature type="transmembrane region" description="Helical" evidence="1">
    <location>
        <begin position="32"/>
        <end position="49"/>
    </location>
</feature>
<gene>
    <name evidence="2" type="ORF">CQS04_09615</name>
</gene>
<proteinExistence type="predicted"/>
<protein>
    <submittedName>
        <fullName evidence="2">Uncharacterized protein</fullName>
    </submittedName>
</protein>
<dbReference type="AlphaFoldDB" id="A0A2M9EY78"/>
<keyword evidence="3" id="KW-1185">Reference proteome</keyword>
<reference evidence="2 3" key="1">
    <citation type="submission" date="2017-10" db="EMBL/GenBank/DDBJ databases">
        <title>Draft genome of Chryseomicrobium casticus sp. nov.</title>
        <authorList>
            <person name="Chakraborty R."/>
            <person name="Saha T."/>
        </authorList>
    </citation>
    <scope>NUCLEOTIDE SEQUENCE [LARGE SCALE GENOMIC DNA]</scope>
    <source>
        <strain evidence="2 3">ET03</strain>
    </source>
</reference>
<keyword evidence="1" id="KW-1133">Transmembrane helix</keyword>
<dbReference type="EMBL" id="PCGR01000003">
    <property type="protein sequence ID" value="PJK16161.1"/>
    <property type="molecule type" value="Genomic_DNA"/>
</dbReference>
<evidence type="ECO:0000313" key="2">
    <source>
        <dbReference type="EMBL" id="PJK16161.1"/>
    </source>
</evidence>